<dbReference type="Proteomes" id="UP001497444">
    <property type="component" value="Chromosome 2"/>
</dbReference>
<dbReference type="InterPro" id="IPR013083">
    <property type="entry name" value="Znf_RING/FYVE/PHD"/>
</dbReference>
<name>A0ABP0WMP3_9BRYO</name>
<dbReference type="EMBL" id="OZ020097">
    <property type="protein sequence ID" value="CAK9268147.1"/>
    <property type="molecule type" value="Genomic_DNA"/>
</dbReference>
<organism evidence="5 6">
    <name type="scientific">Sphagnum jensenii</name>
    <dbReference type="NCBI Taxonomy" id="128206"/>
    <lineage>
        <taxon>Eukaryota</taxon>
        <taxon>Viridiplantae</taxon>
        <taxon>Streptophyta</taxon>
        <taxon>Embryophyta</taxon>
        <taxon>Bryophyta</taxon>
        <taxon>Sphagnophytina</taxon>
        <taxon>Sphagnopsida</taxon>
        <taxon>Sphagnales</taxon>
        <taxon>Sphagnaceae</taxon>
        <taxon>Sphagnum</taxon>
    </lineage>
</organism>
<dbReference type="PROSITE" id="PS51292">
    <property type="entry name" value="ZF_RING_CH"/>
    <property type="match status" value="1"/>
</dbReference>
<proteinExistence type="predicted"/>
<evidence type="ECO:0000256" key="2">
    <source>
        <dbReference type="ARBA" id="ARBA00022771"/>
    </source>
</evidence>
<reference evidence="5 6" key="1">
    <citation type="submission" date="2024-02" db="EMBL/GenBank/DDBJ databases">
        <authorList>
            <consortium name="ELIXIR-Norway"/>
            <consortium name="Elixir Norway"/>
        </authorList>
    </citation>
    <scope>NUCLEOTIDE SEQUENCE [LARGE SCALE GENOMIC DNA]</scope>
</reference>
<keyword evidence="1" id="KW-0479">Metal-binding</keyword>
<dbReference type="Gene3D" id="3.30.40.10">
    <property type="entry name" value="Zinc/RING finger domain, C3HC4 (zinc finger)"/>
    <property type="match status" value="1"/>
</dbReference>
<gene>
    <name evidence="5" type="ORF">CSSPJE1EN1_LOCUS13625</name>
</gene>
<protein>
    <recommendedName>
        <fullName evidence="4">RING-CH-type domain-containing protein</fullName>
    </recommendedName>
</protein>
<keyword evidence="3" id="KW-0862">Zinc</keyword>
<evidence type="ECO:0000259" key="4">
    <source>
        <dbReference type="PROSITE" id="PS51292"/>
    </source>
</evidence>
<sequence length="118" mass="13128">MGDLTTVRGKVHGLLGADAGEHEGDGDKICRICHRGLNAVGAGKPMELACACKQTRHCQCVEKWFKFRGTAYARSVATRYRMWAKGWRLADMPFRSKECLKRMPTSYPDHLSGGTNVI</sequence>
<evidence type="ECO:0000313" key="6">
    <source>
        <dbReference type="Proteomes" id="UP001497444"/>
    </source>
</evidence>
<keyword evidence="6" id="KW-1185">Reference proteome</keyword>
<evidence type="ECO:0000256" key="1">
    <source>
        <dbReference type="ARBA" id="ARBA00022723"/>
    </source>
</evidence>
<dbReference type="InterPro" id="IPR011016">
    <property type="entry name" value="Znf_RING-CH"/>
</dbReference>
<feature type="domain" description="RING-CH-type" evidence="4">
    <location>
        <begin position="22"/>
        <end position="83"/>
    </location>
</feature>
<evidence type="ECO:0000313" key="5">
    <source>
        <dbReference type="EMBL" id="CAK9268147.1"/>
    </source>
</evidence>
<dbReference type="SUPFAM" id="SSF57850">
    <property type="entry name" value="RING/U-box"/>
    <property type="match status" value="1"/>
</dbReference>
<evidence type="ECO:0000256" key="3">
    <source>
        <dbReference type="ARBA" id="ARBA00022833"/>
    </source>
</evidence>
<accession>A0ABP0WMP3</accession>
<keyword evidence="2" id="KW-0863">Zinc-finger</keyword>